<evidence type="ECO:0000313" key="1">
    <source>
        <dbReference type="EMBL" id="SHI66295.1"/>
    </source>
</evidence>
<sequence>MVFFSYHCEEQTDEAISVTSVTNRGYEEIAAPHFARLSMTTVQEREPVRVKAALR</sequence>
<proteinExistence type="predicted"/>
<dbReference type="AlphaFoldDB" id="A0A1M6CYZ2"/>
<gene>
    <name evidence="1" type="ORF">SAMN05444373_100638</name>
</gene>
<evidence type="ECO:0000313" key="2">
    <source>
        <dbReference type="Proteomes" id="UP000324781"/>
    </source>
</evidence>
<reference evidence="1 2" key="1">
    <citation type="submission" date="2016-11" db="EMBL/GenBank/DDBJ databases">
        <authorList>
            <person name="Varghese N."/>
            <person name="Submissions S."/>
        </authorList>
    </citation>
    <scope>NUCLEOTIDE SEQUENCE [LARGE SCALE GENOMIC DNA]</scope>
    <source>
        <strain evidence="1 2">DSM 19027</strain>
    </source>
</reference>
<keyword evidence="2" id="KW-1185">Reference proteome</keyword>
<organism evidence="1 2">
    <name type="scientific">Thermoclostridium caenicola</name>
    <dbReference type="NCBI Taxonomy" id="659425"/>
    <lineage>
        <taxon>Bacteria</taxon>
        <taxon>Bacillati</taxon>
        <taxon>Bacillota</taxon>
        <taxon>Clostridia</taxon>
        <taxon>Eubacteriales</taxon>
        <taxon>Oscillospiraceae</taxon>
        <taxon>Thermoclostridium</taxon>
    </lineage>
</organism>
<accession>A0A1M6CYZ2</accession>
<dbReference type="EMBL" id="FQZP01000006">
    <property type="protein sequence ID" value="SHI66295.1"/>
    <property type="molecule type" value="Genomic_DNA"/>
</dbReference>
<dbReference type="Proteomes" id="UP000324781">
    <property type="component" value="Unassembled WGS sequence"/>
</dbReference>
<name>A0A1M6CYZ2_9FIRM</name>
<protein>
    <submittedName>
        <fullName evidence="1">Uncharacterized protein</fullName>
    </submittedName>
</protein>